<proteinExistence type="predicted"/>
<comment type="caution">
    <text evidence="1">The sequence shown here is derived from an EMBL/GenBank/DDBJ whole genome shotgun (WGS) entry which is preliminary data.</text>
</comment>
<sequence>MRKKIIAVIGGAETSEKNLKIAEEVGTLIAKNGAIIITGGLGGVMEAASRGAKEAGGLVIGILPGTDKRTANEYVDIPIVTGMNQARNIIIARTADCAIAIDGRYGTLTEIAYCLMFNVPVIGINTWEIDAPIIHVKTAKQAITKALEIIGNSQ</sequence>
<gene>
    <name evidence="1" type="ORF">ENP86_01195</name>
</gene>
<dbReference type="EMBL" id="DSKY01000003">
    <property type="protein sequence ID" value="HDY58164.1"/>
    <property type="molecule type" value="Genomic_DNA"/>
</dbReference>
<dbReference type="PANTHER" id="PTHR43393:SF3">
    <property type="entry name" value="LYSINE DECARBOXYLASE-LIKE PROTEIN"/>
    <property type="match status" value="1"/>
</dbReference>
<dbReference type="Pfam" id="PF18306">
    <property type="entry name" value="LDcluster4"/>
    <property type="match status" value="1"/>
</dbReference>
<dbReference type="InterPro" id="IPR052341">
    <property type="entry name" value="LOG_family_nucleotidases"/>
</dbReference>
<accession>A0A7V0Z436</accession>
<dbReference type="SUPFAM" id="SSF102405">
    <property type="entry name" value="MCP/YpsA-like"/>
    <property type="match status" value="1"/>
</dbReference>
<protein>
    <submittedName>
        <fullName evidence="1">TIGR00725 family protein</fullName>
    </submittedName>
</protein>
<dbReference type="InterPro" id="IPR005268">
    <property type="entry name" value="CHP00725"/>
</dbReference>
<dbReference type="InterPro" id="IPR041164">
    <property type="entry name" value="LDcluster4"/>
</dbReference>
<dbReference type="NCBIfam" id="TIGR00725">
    <property type="entry name" value="TIGR00725 family protein"/>
    <property type="match status" value="1"/>
</dbReference>
<evidence type="ECO:0000313" key="1">
    <source>
        <dbReference type="EMBL" id="HDY58164.1"/>
    </source>
</evidence>
<reference evidence="1" key="1">
    <citation type="journal article" date="2020" name="mSystems">
        <title>Genome- and Community-Level Interaction Insights into Carbon Utilization and Element Cycling Functions of Hydrothermarchaeota in Hydrothermal Sediment.</title>
        <authorList>
            <person name="Zhou Z."/>
            <person name="Liu Y."/>
            <person name="Xu W."/>
            <person name="Pan J."/>
            <person name="Luo Z.H."/>
            <person name="Li M."/>
        </authorList>
    </citation>
    <scope>NUCLEOTIDE SEQUENCE [LARGE SCALE GENOMIC DNA]</scope>
    <source>
        <strain evidence="1">SpSt-258</strain>
    </source>
</reference>
<dbReference type="AlphaFoldDB" id="A0A7V0Z436"/>
<organism evidence="1">
    <name type="scientific">candidate division WOR-3 bacterium</name>
    <dbReference type="NCBI Taxonomy" id="2052148"/>
    <lineage>
        <taxon>Bacteria</taxon>
        <taxon>Bacteria division WOR-3</taxon>
    </lineage>
</organism>
<dbReference type="GO" id="GO:0005829">
    <property type="term" value="C:cytosol"/>
    <property type="evidence" value="ECO:0007669"/>
    <property type="project" value="TreeGrafter"/>
</dbReference>
<dbReference type="Gene3D" id="3.40.50.450">
    <property type="match status" value="1"/>
</dbReference>
<dbReference type="PANTHER" id="PTHR43393">
    <property type="entry name" value="CYTOKININ RIBOSIDE 5'-MONOPHOSPHATE PHOSPHORIBOHYDROLASE"/>
    <property type="match status" value="1"/>
</dbReference>
<name>A0A7V0Z436_UNCW3</name>